<evidence type="ECO:0000313" key="2">
    <source>
        <dbReference type="EMBL" id="GGD90109.1"/>
    </source>
</evidence>
<reference evidence="2" key="1">
    <citation type="journal article" date="2014" name="Int. J. Syst. Evol. Microbiol.">
        <title>Complete genome sequence of Corynebacterium casei LMG S-19264T (=DSM 44701T), isolated from a smear-ripened cheese.</title>
        <authorList>
            <consortium name="US DOE Joint Genome Institute (JGI-PGF)"/>
            <person name="Walter F."/>
            <person name="Albersmeier A."/>
            <person name="Kalinowski J."/>
            <person name="Ruckert C."/>
        </authorList>
    </citation>
    <scope>NUCLEOTIDE SEQUENCE</scope>
    <source>
        <strain evidence="2">CGMCC 1.12924</strain>
    </source>
</reference>
<evidence type="ECO:0000313" key="3">
    <source>
        <dbReference type="Proteomes" id="UP000652231"/>
    </source>
</evidence>
<evidence type="ECO:0000259" key="1">
    <source>
        <dbReference type="Pfam" id="PF13648"/>
    </source>
</evidence>
<organism evidence="2 3">
    <name type="scientific">Planktosalinus lacus</name>
    <dbReference type="NCBI Taxonomy" id="1526573"/>
    <lineage>
        <taxon>Bacteria</taxon>
        <taxon>Pseudomonadati</taxon>
        <taxon>Bacteroidota</taxon>
        <taxon>Flavobacteriia</taxon>
        <taxon>Flavobacteriales</taxon>
        <taxon>Flavobacteriaceae</taxon>
        <taxon>Planktosalinus</taxon>
    </lineage>
</organism>
<dbReference type="Pfam" id="PF13648">
    <property type="entry name" value="Lipocalin_4"/>
    <property type="match status" value="1"/>
</dbReference>
<reference evidence="2" key="2">
    <citation type="submission" date="2020-09" db="EMBL/GenBank/DDBJ databases">
        <authorList>
            <person name="Sun Q."/>
            <person name="Zhou Y."/>
        </authorList>
    </citation>
    <scope>NUCLEOTIDE SEQUENCE</scope>
    <source>
        <strain evidence="2">CGMCC 1.12924</strain>
    </source>
</reference>
<dbReference type="PROSITE" id="PS51257">
    <property type="entry name" value="PROKAR_LIPOPROTEIN"/>
    <property type="match status" value="1"/>
</dbReference>
<dbReference type="RefSeq" id="WP_188440637.1">
    <property type="nucleotide sequence ID" value="NZ_BMGK01000004.1"/>
</dbReference>
<dbReference type="InterPro" id="IPR024311">
    <property type="entry name" value="Lipocalin-like"/>
</dbReference>
<protein>
    <recommendedName>
        <fullName evidence="1">Lipocalin-like domain-containing protein</fullName>
    </recommendedName>
</protein>
<proteinExistence type="predicted"/>
<dbReference type="EMBL" id="BMGK01000004">
    <property type="protein sequence ID" value="GGD90109.1"/>
    <property type="molecule type" value="Genomic_DNA"/>
</dbReference>
<gene>
    <name evidence="2" type="ORF">GCM10011312_12530</name>
</gene>
<accession>A0A8J2V9Z6</accession>
<sequence length="139" mass="16256">MKSIFLTLTVLCLFLSCTDSDDREKQETPLVGTWQMIEAYEPYGENPDGNWYPVENGHFYTFNEDGTMSSNRFNCSNGVYEIETYENIEHRRIIFSFNCENGQQVANFRMPFIETYLFLIDEISCDEGCAEKYVKITNE</sequence>
<dbReference type="AlphaFoldDB" id="A0A8J2V9Z6"/>
<dbReference type="Proteomes" id="UP000652231">
    <property type="component" value="Unassembled WGS sequence"/>
</dbReference>
<keyword evidence="3" id="KW-1185">Reference proteome</keyword>
<name>A0A8J2V9Z6_9FLAO</name>
<feature type="domain" description="Lipocalin-like" evidence="1">
    <location>
        <begin position="30"/>
        <end position="102"/>
    </location>
</feature>
<comment type="caution">
    <text evidence="2">The sequence shown here is derived from an EMBL/GenBank/DDBJ whole genome shotgun (WGS) entry which is preliminary data.</text>
</comment>